<dbReference type="GO" id="GO:0071978">
    <property type="term" value="P:bacterial-type flagellum-dependent swarming motility"/>
    <property type="evidence" value="ECO:0007669"/>
    <property type="project" value="TreeGrafter"/>
</dbReference>
<evidence type="ECO:0000313" key="5">
    <source>
        <dbReference type="Proteomes" id="UP000523431"/>
    </source>
</evidence>
<dbReference type="Proteomes" id="UP000557344">
    <property type="component" value="Unassembled WGS sequence"/>
</dbReference>
<sequence>MIDLPCYSSREAVAISLLATRLPAAFSLAGNDVAAIMPGSTPPHVTGDCRQFMVRLHGHNMRITIDSTLLPPKAVTYWPDITTLPLDDGLRDILFDIVLRDIAIQVERWCGQRPMWASPENSEVLPFAIELVRLESPDKLLALLEFDAHGLEWITACCCDAMPIVCAVLDDLAFSLDLIVARVSLTLAELQAIAPGDVILLDASPIARDGAMTVLLCLSENSRFRASIMDGRLSVLSAVDHVMDKPDSLPPETFDGVDLPVDVDVGRLTMSLKQVRELAVGKILDLGFDATTNITLRVNGRVVATGELVRIADRTGVRVLDMRLKRAEP</sequence>
<reference evidence="5 6" key="1">
    <citation type="submission" date="2020-08" db="EMBL/GenBank/DDBJ databases">
        <title>Genomic Encyclopedia of Type Strains, Phase IV (KMG-V): Genome sequencing to study the core and pangenomes of soil and plant-associated prokaryotes.</title>
        <authorList>
            <person name="Whitman W."/>
        </authorList>
    </citation>
    <scope>NUCLEOTIDE SEQUENCE [LARGE SCALE GENOMIC DNA]</scope>
    <source>
        <strain evidence="3 6">SEMIA 471</strain>
        <strain evidence="4 5">SEMIA 489</strain>
    </source>
</reference>
<dbReference type="InterPro" id="IPR001172">
    <property type="entry name" value="FliN_T3SS_HrcQb"/>
</dbReference>
<dbReference type="NCBIfam" id="TIGR02551">
    <property type="entry name" value="SpaO_YscQ"/>
    <property type="match status" value="1"/>
</dbReference>
<dbReference type="AlphaFoldDB" id="A0A7W6VG08"/>
<dbReference type="Gene3D" id="2.30.330.10">
    <property type="entry name" value="SpoA-like"/>
    <property type="match status" value="2"/>
</dbReference>
<dbReference type="GO" id="GO:0030254">
    <property type="term" value="P:protein secretion by the type III secretion system"/>
    <property type="evidence" value="ECO:0007669"/>
    <property type="project" value="InterPro"/>
</dbReference>
<dbReference type="InterPro" id="IPR013385">
    <property type="entry name" value="T3SS_SpaO/YscQ/SpaO"/>
</dbReference>
<evidence type="ECO:0000313" key="6">
    <source>
        <dbReference type="Proteomes" id="UP000557344"/>
    </source>
</evidence>
<dbReference type="Proteomes" id="UP000523431">
    <property type="component" value="Unassembled WGS sequence"/>
</dbReference>
<dbReference type="EMBL" id="JACIHU010000030">
    <property type="protein sequence ID" value="MBB4483558.1"/>
    <property type="molecule type" value="Genomic_DNA"/>
</dbReference>
<dbReference type="InterPro" id="IPR001543">
    <property type="entry name" value="FliN-like_C"/>
</dbReference>
<evidence type="ECO:0000313" key="4">
    <source>
        <dbReference type="EMBL" id="MBB4539382.1"/>
    </source>
</evidence>
<dbReference type="SUPFAM" id="SSF101801">
    <property type="entry name" value="Surface presentation of antigens (SPOA)"/>
    <property type="match status" value="1"/>
</dbReference>
<proteinExistence type="inferred from homology"/>
<dbReference type="GO" id="GO:0050918">
    <property type="term" value="P:positive chemotaxis"/>
    <property type="evidence" value="ECO:0007669"/>
    <property type="project" value="TreeGrafter"/>
</dbReference>
<dbReference type="PANTHER" id="PTHR30034:SF6">
    <property type="entry name" value="YOP PROTEINS TRANSLOCATION PROTEIN Q"/>
    <property type="match status" value="1"/>
</dbReference>
<dbReference type="PRINTS" id="PR00956">
    <property type="entry name" value="FLGMOTORFLIN"/>
</dbReference>
<evidence type="ECO:0000313" key="3">
    <source>
        <dbReference type="EMBL" id="MBB4483558.1"/>
    </source>
</evidence>
<dbReference type="InterPro" id="IPR036429">
    <property type="entry name" value="SpoA-like_sf"/>
</dbReference>
<name>A0A7W6VG08_RHIET</name>
<dbReference type="EMBL" id="JACIID010000030">
    <property type="protein sequence ID" value="MBB4539382.1"/>
    <property type="molecule type" value="Genomic_DNA"/>
</dbReference>
<protein>
    <submittedName>
        <fullName evidence="3">Type III secretion protein Q</fullName>
    </submittedName>
</protein>
<dbReference type="GO" id="GO:0003774">
    <property type="term" value="F:cytoskeletal motor activity"/>
    <property type="evidence" value="ECO:0007669"/>
    <property type="project" value="InterPro"/>
</dbReference>
<organism evidence="3 6">
    <name type="scientific">Rhizobium etli</name>
    <dbReference type="NCBI Taxonomy" id="29449"/>
    <lineage>
        <taxon>Bacteria</taxon>
        <taxon>Pseudomonadati</taxon>
        <taxon>Pseudomonadota</taxon>
        <taxon>Alphaproteobacteria</taxon>
        <taxon>Hyphomicrobiales</taxon>
        <taxon>Rhizobiaceae</taxon>
        <taxon>Rhizobium/Agrobacterium group</taxon>
        <taxon>Rhizobium</taxon>
    </lineage>
</organism>
<evidence type="ECO:0000259" key="2">
    <source>
        <dbReference type="Pfam" id="PF01052"/>
    </source>
</evidence>
<dbReference type="PANTHER" id="PTHR30034">
    <property type="entry name" value="FLAGELLAR MOTOR SWITCH PROTEIN FLIM"/>
    <property type="match status" value="1"/>
</dbReference>
<dbReference type="GO" id="GO:0009425">
    <property type="term" value="C:bacterial-type flagellum basal body"/>
    <property type="evidence" value="ECO:0007669"/>
    <property type="project" value="InterPro"/>
</dbReference>
<comment type="similarity">
    <text evidence="1">Belongs to the FliN/MopA/SpaO family.</text>
</comment>
<evidence type="ECO:0000256" key="1">
    <source>
        <dbReference type="ARBA" id="ARBA00009226"/>
    </source>
</evidence>
<feature type="domain" description="Flagellar motor switch protein FliN-like C-terminal" evidence="2">
    <location>
        <begin position="255"/>
        <end position="322"/>
    </location>
</feature>
<comment type="caution">
    <text evidence="3">The sequence shown here is derived from an EMBL/GenBank/DDBJ whole genome shotgun (WGS) entry which is preliminary data.</text>
</comment>
<accession>A0A7W6VG08</accession>
<dbReference type="Pfam" id="PF01052">
    <property type="entry name" value="FliMN_C"/>
    <property type="match status" value="1"/>
</dbReference>
<gene>
    <name evidence="3" type="ORF">GGE46_006184</name>
    <name evidence="4" type="ORF">GGE57_006176</name>
</gene>
<dbReference type="RefSeq" id="WP_183844583.1">
    <property type="nucleotide sequence ID" value="NZ_JACIHU010000030.1"/>
</dbReference>